<feature type="compositionally biased region" description="Polar residues" evidence="1">
    <location>
        <begin position="70"/>
        <end position="95"/>
    </location>
</feature>
<proteinExistence type="predicted"/>
<name>A0ABQ3J5U4_9RHOB</name>
<dbReference type="RefSeq" id="WP_191286997.1">
    <property type="nucleotide sequence ID" value="NZ_BNCH01000006.1"/>
</dbReference>
<evidence type="ECO:0000313" key="3">
    <source>
        <dbReference type="EMBL" id="GHF03628.1"/>
    </source>
</evidence>
<dbReference type="EMBL" id="BNCH01000006">
    <property type="protein sequence ID" value="GHF03628.1"/>
    <property type="molecule type" value="Genomic_DNA"/>
</dbReference>
<comment type="caution">
    <text evidence="3">The sequence shown here is derived from an EMBL/GenBank/DDBJ whole genome shotgun (WGS) entry which is preliminary data.</text>
</comment>
<feature type="region of interest" description="Disordered" evidence="1">
    <location>
        <begin position="1"/>
        <end position="20"/>
    </location>
</feature>
<evidence type="ECO:0000313" key="4">
    <source>
        <dbReference type="Proteomes" id="UP000609802"/>
    </source>
</evidence>
<keyword evidence="2" id="KW-0812">Transmembrane</keyword>
<keyword evidence="4" id="KW-1185">Reference proteome</keyword>
<evidence type="ECO:0000256" key="1">
    <source>
        <dbReference type="SAM" id="MobiDB-lite"/>
    </source>
</evidence>
<organism evidence="3 4">
    <name type="scientific">Aliiroseovarius zhejiangensis</name>
    <dbReference type="NCBI Taxonomy" id="1632025"/>
    <lineage>
        <taxon>Bacteria</taxon>
        <taxon>Pseudomonadati</taxon>
        <taxon>Pseudomonadota</taxon>
        <taxon>Alphaproteobacteria</taxon>
        <taxon>Rhodobacterales</taxon>
        <taxon>Paracoccaceae</taxon>
        <taxon>Aliiroseovarius</taxon>
    </lineage>
</organism>
<reference evidence="4" key="1">
    <citation type="journal article" date="2019" name="Int. J. Syst. Evol. Microbiol.">
        <title>The Global Catalogue of Microorganisms (GCM) 10K type strain sequencing project: providing services to taxonomists for standard genome sequencing and annotation.</title>
        <authorList>
            <consortium name="The Broad Institute Genomics Platform"/>
            <consortium name="The Broad Institute Genome Sequencing Center for Infectious Disease"/>
            <person name="Wu L."/>
            <person name="Ma J."/>
        </authorList>
    </citation>
    <scope>NUCLEOTIDE SEQUENCE [LARGE SCALE GENOMIC DNA]</scope>
    <source>
        <strain evidence="4">KCTC 42443</strain>
    </source>
</reference>
<accession>A0ABQ3J5U4</accession>
<evidence type="ECO:0000256" key="2">
    <source>
        <dbReference type="SAM" id="Phobius"/>
    </source>
</evidence>
<keyword evidence="2" id="KW-1133">Transmembrane helix</keyword>
<dbReference type="Proteomes" id="UP000609802">
    <property type="component" value="Unassembled WGS sequence"/>
</dbReference>
<feature type="region of interest" description="Disordered" evidence="1">
    <location>
        <begin position="49"/>
        <end position="95"/>
    </location>
</feature>
<gene>
    <name evidence="3" type="ORF">GCM10016455_26200</name>
</gene>
<keyword evidence="2" id="KW-0472">Membrane</keyword>
<feature type="compositionally biased region" description="Basic and acidic residues" evidence="1">
    <location>
        <begin position="1"/>
        <end position="15"/>
    </location>
</feature>
<feature type="transmembrane region" description="Helical" evidence="2">
    <location>
        <begin position="23"/>
        <end position="44"/>
    </location>
</feature>
<protein>
    <submittedName>
        <fullName evidence="3">Uncharacterized protein</fullName>
    </submittedName>
</protein>
<sequence length="95" mass="9632">MDDQKPKPEGEKQPEKPSFWKTFPGILTGIAAVVTAVATLLAAADKAGLFSAPPAPPSQADNTPPDPSDSGASTSGDNSPIVQDTDGNVTITVGE</sequence>